<dbReference type="GO" id="GO:0071897">
    <property type="term" value="P:DNA biosynthetic process"/>
    <property type="evidence" value="ECO:0007669"/>
    <property type="project" value="UniProtKB-ARBA"/>
</dbReference>
<reference evidence="4" key="1">
    <citation type="submission" date="2017-09" db="EMBL/GenBank/DDBJ databases">
        <title>Contemporary evolution of a Lepidopteran species, Heliothis virescens, in response to modern agricultural practices.</title>
        <authorList>
            <person name="Fritz M.L."/>
            <person name="Deyonke A.M."/>
            <person name="Papanicolaou A."/>
            <person name="Micinski S."/>
            <person name="Westbrook J."/>
            <person name="Gould F."/>
        </authorList>
    </citation>
    <scope>NUCLEOTIDE SEQUENCE [LARGE SCALE GENOMIC DNA]</scope>
    <source>
        <strain evidence="4">HvINT-</strain>
        <tissue evidence="4">Whole body</tissue>
    </source>
</reference>
<dbReference type="CDD" id="cd01644">
    <property type="entry name" value="RT_pepA17"/>
    <property type="match status" value="1"/>
</dbReference>
<dbReference type="InterPro" id="IPR040676">
    <property type="entry name" value="DUF5641"/>
</dbReference>
<proteinExistence type="predicted"/>
<evidence type="ECO:0000313" key="4">
    <source>
        <dbReference type="EMBL" id="PCG73111.1"/>
    </source>
</evidence>
<protein>
    <submittedName>
        <fullName evidence="4">Uncharacterized protein</fullName>
    </submittedName>
</protein>
<dbReference type="GO" id="GO:0015074">
    <property type="term" value="P:DNA integration"/>
    <property type="evidence" value="ECO:0007669"/>
    <property type="project" value="InterPro"/>
</dbReference>
<name>A0A2A4JM97_HELVI</name>
<dbReference type="InterPro" id="IPR001878">
    <property type="entry name" value="Znf_CCHC"/>
</dbReference>
<dbReference type="Pfam" id="PF18701">
    <property type="entry name" value="DUF5641"/>
    <property type="match status" value="1"/>
</dbReference>
<gene>
    <name evidence="4" type="ORF">B5V51_134</name>
</gene>
<dbReference type="GO" id="GO:0008270">
    <property type="term" value="F:zinc ion binding"/>
    <property type="evidence" value="ECO:0007669"/>
    <property type="project" value="UniProtKB-KW"/>
</dbReference>
<keyword evidence="1" id="KW-0479">Metal-binding</keyword>
<evidence type="ECO:0000256" key="1">
    <source>
        <dbReference type="PROSITE-ProRule" id="PRU00047"/>
    </source>
</evidence>
<dbReference type="Pfam" id="PF05380">
    <property type="entry name" value="Peptidase_A17"/>
    <property type="match status" value="1"/>
</dbReference>
<dbReference type="InterPro" id="IPR008042">
    <property type="entry name" value="Retrotrans_Pao"/>
</dbReference>
<feature type="domain" description="Integrase catalytic" evidence="3">
    <location>
        <begin position="1283"/>
        <end position="1472"/>
    </location>
</feature>
<evidence type="ECO:0000259" key="2">
    <source>
        <dbReference type="PROSITE" id="PS50158"/>
    </source>
</evidence>
<dbReference type="PROSITE" id="PS50994">
    <property type="entry name" value="INTEGRASE"/>
    <property type="match status" value="1"/>
</dbReference>
<dbReference type="Gene3D" id="2.40.70.10">
    <property type="entry name" value="Acid Proteases"/>
    <property type="match status" value="1"/>
</dbReference>
<dbReference type="InterPro" id="IPR043128">
    <property type="entry name" value="Rev_trsase/Diguanyl_cyclase"/>
</dbReference>
<comment type="caution">
    <text evidence="4">The sequence shown here is derived from an EMBL/GenBank/DDBJ whole genome shotgun (WGS) entry which is preliminary data.</text>
</comment>
<dbReference type="STRING" id="7102.A0A2A4JM97"/>
<dbReference type="InterPro" id="IPR001584">
    <property type="entry name" value="Integrase_cat-core"/>
</dbReference>
<dbReference type="EMBL" id="NWSH01001014">
    <property type="protein sequence ID" value="PCG73111.1"/>
    <property type="molecule type" value="Genomic_DNA"/>
</dbReference>
<accession>A0A2A4JM97</accession>
<dbReference type="SUPFAM" id="SSF56672">
    <property type="entry name" value="DNA/RNA polymerases"/>
    <property type="match status" value="1"/>
</dbReference>
<dbReference type="InterPro" id="IPR012337">
    <property type="entry name" value="RNaseH-like_sf"/>
</dbReference>
<dbReference type="Gene3D" id="3.30.420.10">
    <property type="entry name" value="Ribonuclease H-like superfamily/Ribonuclease H"/>
    <property type="match status" value="1"/>
</dbReference>
<dbReference type="PANTHER" id="PTHR47331:SF1">
    <property type="entry name" value="GAG-LIKE PROTEIN"/>
    <property type="match status" value="1"/>
</dbReference>
<keyword evidence="1" id="KW-0862">Zinc</keyword>
<dbReference type="GO" id="GO:0042575">
    <property type="term" value="C:DNA polymerase complex"/>
    <property type="evidence" value="ECO:0007669"/>
    <property type="project" value="UniProtKB-ARBA"/>
</dbReference>
<evidence type="ECO:0000259" key="3">
    <source>
        <dbReference type="PROSITE" id="PS50994"/>
    </source>
</evidence>
<dbReference type="PANTHER" id="PTHR47331">
    <property type="entry name" value="PHD-TYPE DOMAIN-CONTAINING PROTEIN"/>
    <property type="match status" value="1"/>
</dbReference>
<feature type="domain" description="CCHC-type" evidence="2">
    <location>
        <begin position="226"/>
        <end position="241"/>
    </location>
</feature>
<dbReference type="Pfam" id="PF03564">
    <property type="entry name" value="DUF1759"/>
    <property type="match status" value="1"/>
</dbReference>
<dbReference type="Gene3D" id="3.30.70.270">
    <property type="match status" value="1"/>
</dbReference>
<dbReference type="SMART" id="SM00343">
    <property type="entry name" value="ZnF_C2HC"/>
    <property type="match status" value="2"/>
</dbReference>
<dbReference type="InterPro" id="IPR021109">
    <property type="entry name" value="Peptidase_aspartic_dom_sf"/>
</dbReference>
<dbReference type="InterPro" id="IPR005312">
    <property type="entry name" value="DUF1759"/>
</dbReference>
<dbReference type="Gene3D" id="3.10.10.10">
    <property type="entry name" value="HIV Type 1 Reverse Transcriptase, subunit A, domain 1"/>
    <property type="match status" value="1"/>
</dbReference>
<organism evidence="4">
    <name type="scientific">Heliothis virescens</name>
    <name type="common">Tobacco budworm moth</name>
    <dbReference type="NCBI Taxonomy" id="7102"/>
    <lineage>
        <taxon>Eukaryota</taxon>
        <taxon>Metazoa</taxon>
        <taxon>Ecdysozoa</taxon>
        <taxon>Arthropoda</taxon>
        <taxon>Hexapoda</taxon>
        <taxon>Insecta</taxon>
        <taxon>Pterygota</taxon>
        <taxon>Neoptera</taxon>
        <taxon>Endopterygota</taxon>
        <taxon>Lepidoptera</taxon>
        <taxon>Glossata</taxon>
        <taxon>Ditrysia</taxon>
        <taxon>Noctuoidea</taxon>
        <taxon>Noctuidae</taxon>
        <taxon>Heliothinae</taxon>
        <taxon>Heliothis</taxon>
    </lineage>
</organism>
<dbReference type="InterPro" id="IPR036397">
    <property type="entry name" value="RNaseH_sf"/>
</dbReference>
<dbReference type="PROSITE" id="PS50158">
    <property type="entry name" value="ZF_CCHC"/>
    <property type="match status" value="1"/>
</dbReference>
<dbReference type="InterPro" id="IPR043502">
    <property type="entry name" value="DNA/RNA_pol_sf"/>
</dbReference>
<dbReference type="SUPFAM" id="SSF53098">
    <property type="entry name" value="Ribonuclease H-like"/>
    <property type="match status" value="1"/>
</dbReference>
<dbReference type="GO" id="GO:0003676">
    <property type="term" value="F:nucleic acid binding"/>
    <property type="evidence" value="ECO:0007669"/>
    <property type="project" value="InterPro"/>
</dbReference>
<dbReference type="Gene3D" id="4.10.60.10">
    <property type="entry name" value="Zinc finger, CCHC-type"/>
    <property type="match status" value="1"/>
</dbReference>
<keyword evidence="1" id="KW-0863">Zinc-finger</keyword>
<sequence>MNDINKFHYLRSSLEGSAAVVINSIQFSAANYIVAWNLLCDRFDNKHLLIQHHISALFNIETISKESSVNLKVLIDQINKNLRALESLDEPVSHWDTLLIYIITQKLDSKTYREWEEYKGRLDKDFNITLTVFLTFIKSRAELLETLEMSHSTISKHQNVTKSSKVRTMVIQDSNKTDNNNQVSDIHTKPKKCVKCNGEHNLSSCPQFLALSNEARLQLLPKYKICFNCFSSGHYANNCKKSGCKICRRRHHTLIHVVDPAKKSELPVPSTDSEVATSSQVPSANSASSVSLSASVERGDVLLSTALIKVTGKDGQQYVTRAVLDSGSTSCLMTEKLYSQLGLTAETVNNSLLGINNSSSHINKMSSVSIKSLDGSYSNKITCFVLPLITSEIPSKHINLTKLQIPSNICLADPNFHSPAPIDMLLGADIFWDLLGTQRIKLGEGQPTLCETRLGWLVSGPIKVSHTLKPLKMLQCNFTKITLDDDHKLNNHIDNKLTRFWQLEEVSTTSELSHEEKLCEEHFVKNTTRLENGQFCVRIPLKCSPDVLGESFLRAKHCLSSLERRFKSQPELSKMYNNFMVEYESLGHMSKCTSVEPSGNYLPHHGVLRESSSTTKLRVVFNASSTTTSGISFNDIQLPGHVVQDDLLSILLRFRLHKYIIASDVEKMYRCVAVHPYDRYLQQIVWRDHDNPLAPLQTYQLNTVTYGTSSAPFLATRCLKQLGLECSDKKAAEVILHDFYVDDLLTGGDDLNEVRDLRHKVTSTLASAKMNLRKWKSNDDRLLTDTDSPQPSLDLNIGGFESSKTLGLGWQSQSDQLYFPISQLVNCKNTKRGILSIISQIFDPLGLLAPCVIVVKMLLQKLWLHKLSWDEQLPPDISKVWNDLIIALPNLNEIVIPRRVLIDSHQHLEFHIFSDASERAYGACLYVRSVSHDGQVLVRLLLAKSRVAPLKPTTIPRLELCGALVGVRIYEKVIASLRLTSTPRTFFWSDSTIVLGWLKMLPNKLQPFVRNRVADILEKTCNCEWRHVPTDQNPADHVSRGVDIDALSSLEQWWCGPSFLMNDISCWPSKFTQSSSELLPETKPDITLQATINNDVSNKFIDFKRFSNFLRLQRTIVYVFRFIAACKKRPVQGPVSKDELQNALNCIIRASQQESFSEYNVLFLNKQLPKKSALLKFNLFLDEHKIMRVNGRLQYSDLPYDTKCPILLQSNHHFTKLLFEYEHKRLFHAGPQLLLASIRDSYWPIRGRNLARSCYRKCVRCCRLKGQTVTPVMGNLPPQRLQAEGFPFQNIGLDYAGPIQCVSRQGRGCKIVKVYIAIFVCFTTKSIHLELVGDLTSNTFIMALKRFISRRGKPINIYSDNGTSFVGAANELSKFLKTNCDSLSEEMAQEGINFNFIPAYSPHFAGLAEAGVKSTKHHLIRVLGLCNLTYEELYTTLVQVEAILNSRPLTPLSSNPEDLMPLTPGHFIIGRPLTSLPTIDITDHSTNSLSRFQRIEKLRQQFWRRWSKEYISELQLRTKWHTSKGSLKPNALVLLKDDNMPPLKWKLGRIVATYPGRDGVSRVADVKTSYGLVRRSFSKICPLPLHSGE</sequence>